<dbReference type="InterPro" id="IPR025676">
    <property type="entry name" value="Clr5_dom"/>
</dbReference>
<dbReference type="PANTHER" id="PTHR38788">
    <property type="entry name" value="CLR5 DOMAIN-CONTAINING PROTEIN"/>
    <property type="match status" value="1"/>
</dbReference>
<organism evidence="3 4">
    <name type="scientific">Neurospora hispaniola</name>
    <dbReference type="NCBI Taxonomy" id="588809"/>
    <lineage>
        <taxon>Eukaryota</taxon>
        <taxon>Fungi</taxon>
        <taxon>Dikarya</taxon>
        <taxon>Ascomycota</taxon>
        <taxon>Pezizomycotina</taxon>
        <taxon>Sordariomycetes</taxon>
        <taxon>Sordariomycetidae</taxon>
        <taxon>Sordariales</taxon>
        <taxon>Sordariaceae</taxon>
        <taxon>Neurospora</taxon>
    </lineage>
</organism>
<dbReference type="GeneID" id="87869994"/>
<dbReference type="EMBL" id="JAULSX010000004">
    <property type="protein sequence ID" value="KAK3492430.1"/>
    <property type="molecule type" value="Genomic_DNA"/>
</dbReference>
<dbReference type="Proteomes" id="UP001285908">
    <property type="component" value="Unassembled WGS sequence"/>
</dbReference>
<dbReference type="RefSeq" id="XP_062692888.1">
    <property type="nucleotide sequence ID" value="XM_062832372.1"/>
</dbReference>
<feature type="domain" description="Clr5" evidence="2">
    <location>
        <begin position="1"/>
        <end position="54"/>
    </location>
</feature>
<gene>
    <name evidence="3" type="ORF">B0T23DRAFT_141821</name>
</gene>
<dbReference type="AlphaFoldDB" id="A0AAJ0I7J9"/>
<evidence type="ECO:0000313" key="3">
    <source>
        <dbReference type="EMBL" id="KAK3492430.1"/>
    </source>
</evidence>
<sequence length="217" mass="25198">MTKQWEDHRHIIIREYKDNNKPLHEVKKFMEERYRFRASIRAYRSRFDRWRVRKYTSRKRRDSFAAKSDKSVLSESSDDGTVSPPPSSSPIHRRGSSSRQGHPSIHYIGSGMYESTTLTEVSLSPSGHPNFEPLRQLYPTDPLAGLLPGSGLHSSQRGLVNNFRYPPDHQGHYDTGIYRQVHDPVFHTKFTEGCSQLLPHHCFADRVLATRFPRPIR</sequence>
<dbReference type="Pfam" id="PF14420">
    <property type="entry name" value="Clr5"/>
    <property type="match status" value="1"/>
</dbReference>
<accession>A0AAJ0I7J9</accession>
<keyword evidence="4" id="KW-1185">Reference proteome</keyword>
<protein>
    <submittedName>
        <fullName evidence="3">Clr5 domain-containing protein</fullName>
    </submittedName>
</protein>
<feature type="compositionally biased region" description="Basic and acidic residues" evidence="1">
    <location>
        <begin position="62"/>
        <end position="72"/>
    </location>
</feature>
<evidence type="ECO:0000256" key="1">
    <source>
        <dbReference type="SAM" id="MobiDB-lite"/>
    </source>
</evidence>
<evidence type="ECO:0000259" key="2">
    <source>
        <dbReference type="Pfam" id="PF14420"/>
    </source>
</evidence>
<comment type="caution">
    <text evidence="3">The sequence shown here is derived from an EMBL/GenBank/DDBJ whole genome shotgun (WGS) entry which is preliminary data.</text>
</comment>
<proteinExistence type="predicted"/>
<name>A0AAJ0I7J9_9PEZI</name>
<reference evidence="3 4" key="1">
    <citation type="journal article" date="2023" name="Mol. Phylogenet. Evol.">
        <title>Genome-scale phylogeny and comparative genomics of the fungal order Sordariales.</title>
        <authorList>
            <person name="Hensen N."/>
            <person name="Bonometti L."/>
            <person name="Westerberg I."/>
            <person name="Brannstrom I.O."/>
            <person name="Guillou S."/>
            <person name="Cros-Aarteil S."/>
            <person name="Calhoun S."/>
            <person name="Haridas S."/>
            <person name="Kuo A."/>
            <person name="Mondo S."/>
            <person name="Pangilinan J."/>
            <person name="Riley R."/>
            <person name="LaButti K."/>
            <person name="Andreopoulos B."/>
            <person name="Lipzen A."/>
            <person name="Chen C."/>
            <person name="Yan M."/>
            <person name="Daum C."/>
            <person name="Ng V."/>
            <person name="Clum A."/>
            <person name="Steindorff A."/>
            <person name="Ohm R.A."/>
            <person name="Martin F."/>
            <person name="Silar P."/>
            <person name="Natvig D.O."/>
            <person name="Lalanne C."/>
            <person name="Gautier V."/>
            <person name="Ament-Velasquez S.L."/>
            <person name="Kruys A."/>
            <person name="Hutchinson M.I."/>
            <person name="Powell A.J."/>
            <person name="Barry K."/>
            <person name="Miller A.N."/>
            <person name="Grigoriev I.V."/>
            <person name="Debuchy R."/>
            <person name="Gladieux P."/>
            <person name="Hiltunen Thoren M."/>
            <person name="Johannesson H."/>
        </authorList>
    </citation>
    <scope>NUCLEOTIDE SEQUENCE [LARGE SCALE GENOMIC DNA]</scope>
    <source>
        <strain evidence="3 4">FGSC 10403</strain>
    </source>
</reference>
<feature type="region of interest" description="Disordered" evidence="1">
    <location>
        <begin position="61"/>
        <end position="109"/>
    </location>
</feature>
<dbReference type="PANTHER" id="PTHR38788:SF3">
    <property type="entry name" value="CLR5 DOMAIN-CONTAINING PROTEIN"/>
    <property type="match status" value="1"/>
</dbReference>
<evidence type="ECO:0000313" key="4">
    <source>
        <dbReference type="Proteomes" id="UP001285908"/>
    </source>
</evidence>